<dbReference type="InterPro" id="IPR050789">
    <property type="entry name" value="Diverse_Enzym_Activities"/>
</dbReference>
<dbReference type="Gene3D" id="3.40.710.10">
    <property type="entry name" value="DD-peptidase/beta-lactamase superfamily"/>
    <property type="match status" value="1"/>
</dbReference>
<organism evidence="3 4">
    <name type="scientific">Flagellimonas flava</name>
    <dbReference type="NCBI Taxonomy" id="570519"/>
    <lineage>
        <taxon>Bacteria</taxon>
        <taxon>Pseudomonadati</taxon>
        <taxon>Bacteroidota</taxon>
        <taxon>Flavobacteriia</taxon>
        <taxon>Flavobacteriales</taxon>
        <taxon>Flavobacteriaceae</taxon>
        <taxon>Flagellimonas</taxon>
    </lineage>
</organism>
<dbReference type="Gene3D" id="3.40.50.1820">
    <property type="entry name" value="alpha/beta hydrolase"/>
    <property type="match status" value="1"/>
</dbReference>
<dbReference type="PANTHER" id="PTHR43283">
    <property type="entry name" value="BETA-LACTAMASE-RELATED"/>
    <property type="match status" value="1"/>
</dbReference>
<evidence type="ECO:0000259" key="2">
    <source>
        <dbReference type="Pfam" id="PF00144"/>
    </source>
</evidence>
<dbReference type="InterPro" id="IPR001466">
    <property type="entry name" value="Beta-lactam-related"/>
</dbReference>
<accession>A0A1M5IS95</accession>
<dbReference type="SUPFAM" id="SSF53474">
    <property type="entry name" value="alpha/beta-Hydrolases"/>
    <property type="match status" value="1"/>
</dbReference>
<name>A0A1M5IS95_9FLAO</name>
<dbReference type="Pfam" id="PF00756">
    <property type="entry name" value="Esterase"/>
    <property type="match status" value="1"/>
</dbReference>
<keyword evidence="1" id="KW-0732">Signal</keyword>
<dbReference type="Pfam" id="PF00144">
    <property type="entry name" value="Beta-lactamase"/>
    <property type="match status" value="1"/>
</dbReference>
<protein>
    <submittedName>
        <fullName evidence="3">CubicO group peptidase, beta-lactamase class C family</fullName>
    </submittedName>
</protein>
<dbReference type="SUPFAM" id="SSF56601">
    <property type="entry name" value="beta-lactamase/transpeptidase-like"/>
    <property type="match status" value="1"/>
</dbReference>
<dbReference type="Proteomes" id="UP000184532">
    <property type="component" value="Unassembled WGS sequence"/>
</dbReference>
<gene>
    <name evidence="3" type="ORF">SAMN04488116_0869</name>
</gene>
<evidence type="ECO:0000256" key="1">
    <source>
        <dbReference type="SAM" id="SignalP"/>
    </source>
</evidence>
<feature type="domain" description="Beta-lactamase-related" evidence="2">
    <location>
        <begin position="365"/>
        <end position="641"/>
    </location>
</feature>
<dbReference type="EMBL" id="FQWL01000001">
    <property type="protein sequence ID" value="SHG30623.1"/>
    <property type="molecule type" value="Genomic_DNA"/>
</dbReference>
<keyword evidence="4" id="KW-1185">Reference proteome</keyword>
<dbReference type="InterPro" id="IPR012338">
    <property type="entry name" value="Beta-lactam/transpept-like"/>
</dbReference>
<dbReference type="AlphaFoldDB" id="A0A1M5IS95"/>
<evidence type="ECO:0000313" key="4">
    <source>
        <dbReference type="Proteomes" id="UP000184532"/>
    </source>
</evidence>
<proteinExistence type="predicted"/>
<dbReference type="PANTHER" id="PTHR43283:SF7">
    <property type="entry name" value="BETA-LACTAMASE-RELATED DOMAIN-CONTAINING PROTEIN"/>
    <property type="match status" value="1"/>
</dbReference>
<dbReference type="InterPro" id="IPR029058">
    <property type="entry name" value="AB_hydrolase_fold"/>
</dbReference>
<feature type="chain" id="PRO_5012183537" evidence="1">
    <location>
        <begin position="22"/>
        <end position="665"/>
    </location>
</feature>
<dbReference type="RefSeq" id="WP_073176667.1">
    <property type="nucleotide sequence ID" value="NZ_FQWL01000001.1"/>
</dbReference>
<reference evidence="4" key="1">
    <citation type="submission" date="2016-11" db="EMBL/GenBank/DDBJ databases">
        <authorList>
            <person name="Varghese N."/>
            <person name="Submissions S."/>
        </authorList>
    </citation>
    <scope>NUCLEOTIDE SEQUENCE [LARGE SCALE GENOMIC DNA]</scope>
    <source>
        <strain evidence="4">DSM 22638</strain>
    </source>
</reference>
<dbReference type="OrthoDB" id="1185352at2"/>
<dbReference type="STRING" id="570519.SAMN04488116_0869"/>
<dbReference type="InterPro" id="IPR000801">
    <property type="entry name" value="Esterase-like"/>
</dbReference>
<feature type="signal peptide" evidence="1">
    <location>
        <begin position="1"/>
        <end position="21"/>
    </location>
</feature>
<sequence length="665" mass="75097">MKSITKGLLVLLLILTNNAVAQNNGKKETASTTNSASLVLPQIQVVPIKDTKTERSYELYIELPEDYAENPNKKYPVLYYTDAVWHREMLSGATEFMLEDIILVGISWQLDINEDLKNERGAHVSRFRDYSMRKSSNPEIQKKYQYGQATNHLDFIRNDVITYVDKTYRTDPNSRTYFGYSLSGEFGAYILMSQPDTFKNYIIGSPTVKGELDYLTELNTKFGPYESSNKNSSLNANVFIAHGSLEEERVVAPMEAFIKLLNDRRDDGLSVYKEVIDGDHSTAFPATAVRSVAWLSSLMNPISSLDNEVSFWSIPHLNIPFINQEPADREDGLSVGKFNLSEAKKNAIVQVSQDIFDGKYGNYDALLISHKNKLVYESYYKKGRINLPHGQASAVKGYTSLVLGRAIEMGYLSMGDLDKPLIHFLKDLDPTKFTQGAEKITLHKALTMQGGLTIDREKWKEVENDSVKLKGQGLVQTLLERSEPITKETQTYLYGNYNPMMVMTVIEAVVPGTAEEFIQQEFFSKLGITNYKWFNHASGLPQAGSQASIMSRDMLKLGYLVQNKGKLNGEQFISAAYLEKATSGIVRPAIDWMPKNYRYGYFWYHTPVQVGNKSYDMTLAWGGGGQRVMVVEELDLTIVITGHDRNDDKIMKPIFETVVPAFAKD</sequence>
<evidence type="ECO:0000313" key="3">
    <source>
        <dbReference type="EMBL" id="SHG30623.1"/>
    </source>
</evidence>